<protein>
    <submittedName>
        <fullName evidence="2">SDR family oxidoreductase</fullName>
    </submittedName>
</protein>
<reference evidence="2 3" key="1">
    <citation type="submission" date="2019-03" db="EMBL/GenBank/DDBJ databases">
        <title>Draft Genome Sequence of Massilia arenosa sp. nov., a Novel Massilia Species Isolated from a Sandy-loam Maize Soil.</title>
        <authorList>
            <person name="Raths R."/>
            <person name="Peta V."/>
            <person name="Bucking H."/>
        </authorList>
    </citation>
    <scope>NUCLEOTIDE SEQUENCE [LARGE SCALE GENOMIC DNA]</scope>
    <source>
        <strain evidence="2 3">MC02</strain>
    </source>
</reference>
<evidence type="ECO:0000313" key="2">
    <source>
        <dbReference type="EMBL" id="TFW16748.1"/>
    </source>
</evidence>
<accession>A0A4Y9S9I6</accession>
<name>A0A4Y9S9I6_9BURK</name>
<dbReference type="InterPro" id="IPR050177">
    <property type="entry name" value="Lipid_A_modif_metabolic_enz"/>
</dbReference>
<organism evidence="2 3">
    <name type="scientific">Zemynaea arenosa</name>
    <dbReference type="NCBI Taxonomy" id="2561931"/>
    <lineage>
        <taxon>Bacteria</taxon>
        <taxon>Pseudomonadati</taxon>
        <taxon>Pseudomonadota</taxon>
        <taxon>Betaproteobacteria</taxon>
        <taxon>Burkholderiales</taxon>
        <taxon>Oxalobacteraceae</taxon>
        <taxon>Telluria group</taxon>
        <taxon>Zemynaea</taxon>
    </lineage>
</organism>
<evidence type="ECO:0000259" key="1">
    <source>
        <dbReference type="Pfam" id="PF01370"/>
    </source>
</evidence>
<dbReference type="PANTHER" id="PTHR43245">
    <property type="entry name" value="BIFUNCTIONAL POLYMYXIN RESISTANCE PROTEIN ARNA"/>
    <property type="match status" value="1"/>
</dbReference>
<gene>
    <name evidence="2" type="ORF">E4L96_15795</name>
</gene>
<dbReference type="InterPro" id="IPR036291">
    <property type="entry name" value="NAD(P)-bd_dom_sf"/>
</dbReference>
<evidence type="ECO:0000313" key="3">
    <source>
        <dbReference type="Proteomes" id="UP000298438"/>
    </source>
</evidence>
<proteinExistence type="predicted"/>
<dbReference type="PANTHER" id="PTHR43245:SF58">
    <property type="entry name" value="BLL5923 PROTEIN"/>
    <property type="match status" value="1"/>
</dbReference>
<dbReference type="InterPro" id="IPR001509">
    <property type="entry name" value="Epimerase_deHydtase"/>
</dbReference>
<dbReference type="SUPFAM" id="SSF51735">
    <property type="entry name" value="NAD(P)-binding Rossmann-fold domains"/>
    <property type="match status" value="1"/>
</dbReference>
<dbReference type="Pfam" id="PF01370">
    <property type="entry name" value="Epimerase"/>
    <property type="match status" value="1"/>
</dbReference>
<feature type="domain" description="NAD-dependent epimerase/dehydratase" evidence="1">
    <location>
        <begin position="3"/>
        <end position="221"/>
    </location>
</feature>
<dbReference type="EMBL" id="SPVF01000203">
    <property type="protein sequence ID" value="TFW16748.1"/>
    <property type="molecule type" value="Genomic_DNA"/>
</dbReference>
<dbReference type="Gene3D" id="3.40.50.720">
    <property type="entry name" value="NAD(P)-binding Rossmann-like Domain"/>
    <property type="match status" value="1"/>
</dbReference>
<dbReference type="CDD" id="cd05232">
    <property type="entry name" value="UDP_G4E_4_SDR_e"/>
    <property type="match status" value="1"/>
</dbReference>
<dbReference type="AlphaFoldDB" id="A0A4Y9S9I6"/>
<sequence>MTVLVTGANGFVGRAVCAELARRGTALRGAVRRNPQPGQVAVGDLGRDTNWTQALDGCTAVIHLAARVHVMSDSAPDPLAVYRQVNVEATEGLARAAAAAGIRRFVFASSVKVNGEGTRGAPFRADDAPAPVDGYGVSKLDAERCLARIASETGLEVVSVRPCLVYGPGVKANFLNLIRLVQQGWPLPFGSVRNARSMVALDNLVDLLITCLDHPNAPGQTFLVSDNEDLSIGDLVRHIAAALGQTPRLVPVPVGLMLVGAAMLGKRAVAERLLGSLQVDIGSTLDVLNWRPVISPAAAIDRCVKAFLVQH</sequence>
<keyword evidence="3" id="KW-1185">Reference proteome</keyword>
<dbReference type="OrthoDB" id="9801056at2"/>
<dbReference type="RefSeq" id="WP_135208178.1">
    <property type="nucleotide sequence ID" value="NZ_SPVF01000203.1"/>
</dbReference>
<dbReference type="Proteomes" id="UP000298438">
    <property type="component" value="Unassembled WGS sequence"/>
</dbReference>
<comment type="caution">
    <text evidence="2">The sequence shown here is derived from an EMBL/GenBank/DDBJ whole genome shotgun (WGS) entry which is preliminary data.</text>
</comment>